<evidence type="ECO:0000256" key="1">
    <source>
        <dbReference type="SAM" id="SignalP"/>
    </source>
</evidence>
<name>B0TTX9_SHEHH</name>
<dbReference type="AlphaFoldDB" id="B0TTX9"/>
<dbReference type="HOGENOM" id="CLU_048734_0_0_6"/>
<keyword evidence="1" id="KW-0732">Signal</keyword>
<dbReference type="KEGG" id="shl:Shal_2138"/>
<feature type="signal peptide" evidence="1">
    <location>
        <begin position="1"/>
        <end position="24"/>
    </location>
</feature>
<dbReference type="Pfam" id="PF07044">
    <property type="entry name" value="DUF1329"/>
    <property type="match status" value="1"/>
</dbReference>
<organism evidence="2 3">
    <name type="scientific">Shewanella halifaxensis (strain HAW-EB4)</name>
    <dbReference type="NCBI Taxonomy" id="458817"/>
    <lineage>
        <taxon>Bacteria</taxon>
        <taxon>Pseudomonadati</taxon>
        <taxon>Pseudomonadota</taxon>
        <taxon>Gammaproteobacteria</taxon>
        <taxon>Alteromonadales</taxon>
        <taxon>Shewanellaceae</taxon>
        <taxon>Shewanella</taxon>
    </lineage>
</organism>
<dbReference type="RefSeq" id="WP_012277227.1">
    <property type="nucleotide sequence ID" value="NC_010334.1"/>
</dbReference>
<dbReference type="OrthoDB" id="178023at2"/>
<dbReference type="eggNOG" id="ENOG502Z7HQ">
    <property type="taxonomic scope" value="Bacteria"/>
</dbReference>
<protein>
    <recommendedName>
        <fullName evidence="4">Sigma E regulatory protein, MucB/RseB</fullName>
    </recommendedName>
</protein>
<dbReference type="Proteomes" id="UP000001317">
    <property type="component" value="Chromosome"/>
</dbReference>
<reference evidence="2" key="1">
    <citation type="submission" date="2008-01" db="EMBL/GenBank/DDBJ databases">
        <title>Complete sequence of Shewanella halifaxensis HAW-EB4.</title>
        <authorList>
            <consortium name="US DOE Joint Genome Institute"/>
            <person name="Copeland A."/>
            <person name="Lucas S."/>
            <person name="Lapidus A."/>
            <person name="Glavina del Rio T."/>
            <person name="Dalin E."/>
            <person name="Tice H."/>
            <person name="Bruce D."/>
            <person name="Goodwin L."/>
            <person name="Pitluck S."/>
            <person name="Sims D."/>
            <person name="Brettin T."/>
            <person name="Detter J.C."/>
            <person name="Han C."/>
            <person name="Kuske C.R."/>
            <person name="Schmutz J."/>
            <person name="Larimer F."/>
            <person name="Land M."/>
            <person name="Hauser L."/>
            <person name="Kyrpides N."/>
            <person name="Kim E."/>
            <person name="Zhao J.-S."/>
            <person name="Richardson P."/>
        </authorList>
    </citation>
    <scope>NUCLEOTIDE SEQUENCE [LARGE SCALE GENOMIC DNA]</scope>
    <source>
        <strain evidence="2">HAW-EB4</strain>
    </source>
</reference>
<proteinExistence type="predicted"/>
<dbReference type="Gene3D" id="2.50.20.10">
    <property type="entry name" value="Lipoprotein localisation LolA/LolB/LppX"/>
    <property type="match status" value="1"/>
</dbReference>
<gene>
    <name evidence="2" type="ordered locus">Shal_2138</name>
</gene>
<sequence>MLKKNLLPPIVISLLIVQSHLSFASASVEKVAKLGNELTCVGAISAGNSAGTIPAYSGKWLGKPPGVEYELSVGQHLVDPYADDKPVYTIDGKNWKEYATQLTVGQKAMFEQYPDTFKMPVYTGRRDFRYPDASCEVVKRNAVEAKLVDDGLGFTGYQGGVPFPIPDMNQPLQALANNNYAYRAYTFDTTRDIADVSSDGVIAWGRTRSYGIFTGTVPEQLGESLGKVQAYGIAINILPTRTKGSATVVSEPNNYAQGKRLAWNYNPGTRRVRQLPEYGFDTPLSASSGKLTIDSDRLMNGSPERYNWTLGERKEIFIPVNTYKVNKGDVKYDSLLQVNHANPEYMRYELRRVWVLEGKLKEDYRHKYGRRTMYLDEDNWHAIVADYYDTRDELVQHAFVNYYYAFDTQAFEPGSSFYHDLTSGGYVGYNLFQEQDKGPVLNKGNFTSSNFTPAALRRLSH</sequence>
<evidence type="ECO:0000313" key="2">
    <source>
        <dbReference type="EMBL" id="ABZ76697.1"/>
    </source>
</evidence>
<accession>B0TTX9</accession>
<evidence type="ECO:0008006" key="4">
    <source>
        <dbReference type="Google" id="ProtNLM"/>
    </source>
</evidence>
<dbReference type="EMBL" id="CP000931">
    <property type="protein sequence ID" value="ABZ76697.1"/>
    <property type="molecule type" value="Genomic_DNA"/>
</dbReference>
<evidence type="ECO:0000313" key="3">
    <source>
        <dbReference type="Proteomes" id="UP000001317"/>
    </source>
</evidence>
<dbReference type="InterPro" id="IPR010752">
    <property type="entry name" value="DUF1329"/>
</dbReference>
<feature type="chain" id="PRO_5002753720" description="Sigma E regulatory protein, MucB/RseB" evidence="1">
    <location>
        <begin position="25"/>
        <end position="461"/>
    </location>
</feature>
<dbReference type="STRING" id="458817.Shal_2138"/>
<keyword evidence="3" id="KW-1185">Reference proteome</keyword>